<evidence type="ECO:0000313" key="4">
    <source>
        <dbReference type="Proteomes" id="UP000014480"/>
    </source>
</evidence>
<reference evidence="4" key="2">
    <citation type="journal article" date="2019" name="Mol. Plant Microbe Interact.">
        <title>Genome sequence resources for four phytopathogenic fungi from the Colletotrichum orbiculare species complex.</title>
        <authorList>
            <person name="Gan P."/>
            <person name="Tsushima A."/>
            <person name="Narusaka M."/>
            <person name="Narusaka Y."/>
            <person name="Takano Y."/>
            <person name="Kubo Y."/>
            <person name="Shirasu K."/>
        </authorList>
    </citation>
    <scope>GENOME REANNOTATION</scope>
    <source>
        <strain evidence="4">104-T / ATCC 96160 / CBS 514.97 / LARS 414 / MAFF 240422</strain>
    </source>
</reference>
<evidence type="ECO:0000256" key="1">
    <source>
        <dbReference type="ARBA" id="ARBA00022737"/>
    </source>
</evidence>
<dbReference type="InterPro" id="IPR050776">
    <property type="entry name" value="Ank_Repeat/CDKN_Inhibitor"/>
</dbReference>
<keyword evidence="4" id="KW-1185">Reference proteome</keyword>
<dbReference type="HOGENOM" id="CLU_1120112_0_0_1"/>
<dbReference type="STRING" id="1213857.N4V3D4"/>
<dbReference type="eggNOG" id="KOG0504">
    <property type="taxonomic scope" value="Eukaryota"/>
</dbReference>
<dbReference type="SMART" id="SM00248">
    <property type="entry name" value="ANK"/>
    <property type="match status" value="4"/>
</dbReference>
<gene>
    <name evidence="3" type="ORF">Cob_v000280</name>
</gene>
<dbReference type="PRINTS" id="PR01415">
    <property type="entry name" value="ANKYRIN"/>
</dbReference>
<dbReference type="PROSITE" id="PS50088">
    <property type="entry name" value="ANK_REPEAT"/>
    <property type="match status" value="4"/>
</dbReference>
<dbReference type="Pfam" id="PF12796">
    <property type="entry name" value="Ank_2"/>
    <property type="match status" value="1"/>
</dbReference>
<sequence>MFWPKSWSATHLATFFGLNRIVDSLLEAELQRGANLAEERMYHYQALVAIASARGHASTLRMLLDLHCPREGSFLEAQVILPGLDETRATPLCLAAKNGHTGVSALLLKRGAAPDTPDDSGRTPLSLAAANGHVKVGALLIDHGAKLDGQDVSGRTPLIWAAEEVHEDVVKLLLEAGCKPQIKDDKGMSALSYAAKNGHRGIVEALIKCGAPLEDRDVWGRRPSEQARHSGHLAIAGILEAAEKERVE</sequence>
<reference evidence="4" key="1">
    <citation type="journal article" date="2013" name="New Phytol.">
        <title>Comparative genomic and transcriptomic analyses reveal the hemibiotrophic stage shift of Colletotrichum fungi.</title>
        <authorList>
            <person name="Gan P."/>
            <person name="Ikeda K."/>
            <person name="Irieda H."/>
            <person name="Narusaka M."/>
            <person name="O'Connell R.J."/>
            <person name="Narusaka Y."/>
            <person name="Takano Y."/>
            <person name="Kubo Y."/>
            <person name="Shirasu K."/>
        </authorList>
    </citation>
    <scope>NUCLEOTIDE SEQUENCE [LARGE SCALE GENOMIC DNA]</scope>
    <source>
        <strain evidence="4">104-T / ATCC 96160 / CBS 514.97 / LARS 414 / MAFF 240422</strain>
    </source>
</reference>
<dbReference type="InterPro" id="IPR036770">
    <property type="entry name" value="Ankyrin_rpt-contain_sf"/>
</dbReference>
<dbReference type="InterPro" id="IPR002110">
    <property type="entry name" value="Ankyrin_rpt"/>
</dbReference>
<keyword evidence="2" id="KW-0040">ANK repeat</keyword>
<protein>
    <submittedName>
        <fullName evidence="3">Ankyrin repeat domain-containing protein 50</fullName>
    </submittedName>
</protein>
<evidence type="ECO:0000313" key="3">
    <source>
        <dbReference type="EMBL" id="TDZ25876.1"/>
    </source>
</evidence>
<name>N4V3D4_COLOR</name>
<dbReference type="SUPFAM" id="SSF48403">
    <property type="entry name" value="Ankyrin repeat"/>
    <property type="match status" value="1"/>
</dbReference>
<proteinExistence type="predicted"/>
<dbReference type="AlphaFoldDB" id="N4V3D4"/>
<dbReference type="OrthoDB" id="5243463at2759"/>
<organism evidence="3 4">
    <name type="scientific">Colletotrichum orbiculare (strain 104-T / ATCC 96160 / CBS 514.97 / LARS 414 / MAFF 240422)</name>
    <name type="common">Cucumber anthracnose fungus</name>
    <name type="synonym">Colletotrichum lagenarium</name>
    <dbReference type="NCBI Taxonomy" id="1213857"/>
    <lineage>
        <taxon>Eukaryota</taxon>
        <taxon>Fungi</taxon>
        <taxon>Dikarya</taxon>
        <taxon>Ascomycota</taxon>
        <taxon>Pezizomycotina</taxon>
        <taxon>Sordariomycetes</taxon>
        <taxon>Hypocreomycetidae</taxon>
        <taxon>Glomerellales</taxon>
        <taxon>Glomerellaceae</taxon>
        <taxon>Colletotrichum</taxon>
        <taxon>Colletotrichum orbiculare species complex</taxon>
    </lineage>
</organism>
<dbReference type="Gene3D" id="1.25.40.20">
    <property type="entry name" value="Ankyrin repeat-containing domain"/>
    <property type="match status" value="2"/>
</dbReference>
<dbReference type="PROSITE" id="PS50297">
    <property type="entry name" value="ANK_REP_REGION"/>
    <property type="match status" value="4"/>
</dbReference>
<dbReference type="Pfam" id="PF00023">
    <property type="entry name" value="Ank"/>
    <property type="match status" value="1"/>
</dbReference>
<accession>N4V3D4</accession>
<dbReference type="Proteomes" id="UP000014480">
    <property type="component" value="Unassembled WGS sequence"/>
</dbReference>
<dbReference type="EMBL" id="AMCV02000001">
    <property type="protein sequence ID" value="TDZ25876.1"/>
    <property type="molecule type" value="Genomic_DNA"/>
</dbReference>
<keyword evidence="1" id="KW-0677">Repeat</keyword>
<comment type="caution">
    <text evidence="3">The sequence shown here is derived from an EMBL/GenBank/DDBJ whole genome shotgun (WGS) entry which is preliminary data.</text>
</comment>
<evidence type="ECO:0000256" key="2">
    <source>
        <dbReference type="ARBA" id="ARBA00023043"/>
    </source>
</evidence>
<dbReference type="PANTHER" id="PTHR24201">
    <property type="entry name" value="ANK_REP_REGION DOMAIN-CONTAINING PROTEIN"/>
    <property type="match status" value="1"/>
</dbReference>